<dbReference type="EMBL" id="JPSQ01000071">
    <property type="protein sequence ID" value="KND62488.1"/>
    <property type="molecule type" value="Genomic_DNA"/>
</dbReference>
<keyword evidence="3" id="KW-1185">Reference proteome</keyword>
<evidence type="ECO:0000256" key="1">
    <source>
        <dbReference type="SAM" id="Phobius"/>
    </source>
</evidence>
<feature type="transmembrane region" description="Helical" evidence="1">
    <location>
        <begin position="12"/>
        <end position="33"/>
    </location>
</feature>
<evidence type="ECO:0000313" key="3">
    <source>
        <dbReference type="Proteomes" id="UP000037086"/>
    </source>
</evidence>
<comment type="caution">
    <text evidence="2">The sequence shown here is derived from an EMBL/GenBank/DDBJ whole genome shotgun (WGS) entry which is preliminary data.</text>
</comment>
<reference evidence="2 3" key="1">
    <citation type="journal article" date="2015" name="BMC Microbiol.">
        <title>'Candidatus Phytoplasma phoenicium' associated with almond witches'-broom disease: from draft genome to genetic diversity among strain populations.</title>
        <authorList>
            <person name="Quaglino F."/>
            <person name="Kube M."/>
            <person name="Jawhari M."/>
            <person name="Abou-Jawdah Y."/>
            <person name="Siewert C."/>
            <person name="Choueiri E."/>
            <person name="Sobh H."/>
            <person name="Casati P."/>
            <person name="Tedeschi R."/>
            <person name="Molino Lova M."/>
            <person name="Alma A."/>
            <person name="Bianco P.A."/>
        </authorList>
    </citation>
    <scope>NUCLEOTIDE SEQUENCE [LARGE SCALE GENOMIC DNA]</scope>
    <source>
        <strain evidence="2 3">SA213</strain>
    </source>
</reference>
<dbReference type="RefSeq" id="WP_050337431.1">
    <property type="nucleotide sequence ID" value="NZ_JPSQ01000071.1"/>
</dbReference>
<keyword evidence="1" id="KW-0472">Membrane</keyword>
<evidence type="ECO:0000313" key="2">
    <source>
        <dbReference type="EMBL" id="KND62488.1"/>
    </source>
</evidence>
<gene>
    <name evidence="2" type="ORF">AlmWB_03220</name>
</gene>
<dbReference type="PATRIC" id="fig|198422.3.peg.343"/>
<keyword evidence="1" id="KW-1133">Transmembrane helix</keyword>
<keyword evidence="1" id="KW-0812">Transmembrane</keyword>
<accession>A0A0L0MJG6</accession>
<sequence>MKKLPFNFKNISMKHLFMVIIFYGLIMSLQNILSRYQQTDENHAVEIFRYIPFNKSLDNLGKIEKIQPIIDKSTSSLMLVVDFELPGGQKVIKKYRNVDAMTYQLIVEQMVKSIQKT</sequence>
<dbReference type="AlphaFoldDB" id="A0A0L0MJG6"/>
<name>A0A0L0MJG6_9MOLU</name>
<protein>
    <submittedName>
        <fullName evidence="2">Uncharacterized protein</fullName>
    </submittedName>
</protein>
<organism evidence="2 3">
    <name type="scientific">Candidatus Phytoplasma phoenicium</name>
    <dbReference type="NCBI Taxonomy" id="198422"/>
    <lineage>
        <taxon>Bacteria</taxon>
        <taxon>Bacillati</taxon>
        <taxon>Mycoplasmatota</taxon>
        <taxon>Mollicutes</taxon>
        <taxon>Acholeplasmatales</taxon>
        <taxon>Acholeplasmataceae</taxon>
        <taxon>Candidatus Phytoplasma</taxon>
        <taxon>16SrIX (Pigeon pea witches'-broom group)</taxon>
    </lineage>
</organism>
<dbReference type="Proteomes" id="UP000037086">
    <property type="component" value="Unassembled WGS sequence"/>
</dbReference>
<proteinExistence type="predicted"/>